<feature type="compositionally biased region" description="Basic and acidic residues" evidence="1">
    <location>
        <begin position="1007"/>
        <end position="1023"/>
    </location>
</feature>
<feature type="compositionally biased region" description="Low complexity" evidence="1">
    <location>
        <begin position="34"/>
        <end position="57"/>
    </location>
</feature>
<evidence type="ECO:0000313" key="3">
    <source>
        <dbReference type="Proteomes" id="UP000027195"/>
    </source>
</evidence>
<feature type="region of interest" description="Disordered" evidence="1">
    <location>
        <begin position="798"/>
        <end position="1173"/>
    </location>
</feature>
<feature type="compositionally biased region" description="Basic and acidic residues" evidence="1">
    <location>
        <begin position="515"/>
        <end position="526"/>
    </location>
</feature>
<feature type="compositionally biased region" description="Low complexity" evidence="1">
    <location>
        <begin position="1029"/>
        <end position="1055"/>
    </location>
</feature>
<proteinExistence type="predicted"/>
<feature type="compositionally biased region" description="Polar residues" evidence="1">
    <location>
        <begin position="1154"/>
        <end position="1173"/>
    </location>
</feature>
<dbReference type="EMBL" id="KL198040">
    <property type="protein sequence ID" value="KDQ14008.1"/>
    <property type="molecule type" value="Genomic_DNA"/>
</dbReference>
<feature type="compositionally biased region" description="Pro residues" evidence="1">
    <location>
        <begin position="894"/>
        <end position="904"/>
    </location>
</feature>
<reference evidence="3" key="1">
    <citation type="journal article" date="2014" name="Proc. Natl. Acad. Sci. U.S.A.">
        <title>Extensive sampling of basidiomycete genomes demonstrates inadequacy of the white-rot/brown-rot paradigm for wood decay fungi.</title>
        <authorList>
            <person name="Riley R."/>
            <person name="Salamov A.A."/>
            <person name="Brown D.W."/>
            <person name="Nagy L.G."/>
            <person name="Floudas D."/>
            <person name="Held B.W."/>
            <person name="Levasseur A."/>
            <person name="Lombard V."/>
            <person name="Morin E."/>
            <person name="Otillar R."/>
            <person name="Lindquist E.A."/>
            <person name="Sun H."/>
            <person name="LaButti K.M."/>
            <person name="Schmutz J."/>
            <person name="Jabbour D."/>
            <person name="Luo H."/>
            <person name="Baker S.E."/>
            <person name="Pisabarro A.G."/>
            <person name="Walton J.D."/>
            <person name="Blanchette R.A."/>
            <person name="Henrissat B."/>
            <person name="Martin F."/>
            <person name="Cullen D."/>
            <person name="Hibbett D.S."/>
            <person name="Grigoriev I.V."/>
        </authorList>
    </citation>
    <scope>NUCLEOTIDE SEQUENCE [LARGE SCALE GENOMIC DNA]</scope>
    <source>
        <strain evidence="3">FD-172 SS1</strain>
    </source>
</reference>
<feature type="compositionally biased region" description="Basic and acidic residues" evidence="1">
    <location>
        <begin position="481"/>
        <end position="507"/>
    </location>
</feature>
<feature type="compositionally biased region" description="Low complexity" evidence="1">
    <location>
        <begin position="715"/>
        <end position="728"/>
    </location>
</feature>
<feature type="compositionally biased region" description="Acidic residues" evidence="1">
    <location>
        <begin position="753"/>
        <end position="762"/>
    </location>
</feature>
<feature type="compositionally biased region" description="Polar residues" evidence="1">
    <location>
        <begin position="270"/>
        <end position="279"/>
    </location>
</feature>
<evidence type="ECO:0000256" key="1">
    <source>
        <dbReference type="SAM" id="MobiDB-lite"/>
    </source>
</evidence>
<dbReference type="OrthoDB" id="2526154at2759"/>
<sequence>MESLVDQASVSLPPPSSPLSVHLLGSKKEGFFGGSKRTSSRPVSSSSALLRSTSLPTHSPRDDNSTMEQEPPQGPRYPGVANLRPLPPQRLAQLANAFGVSTPLPADILRPATTLSTAGSSTARTSTATRFLLHVVPPAHLPSDAPNAPASASGYHTQFRRGTLIPLYSSLQGQLGAIAREYGLPSTGGMVVYLLDMKDGDEGVEDFIGPRISSEAWHMLWNRVINMDREETARVLGLPSSIRSTTSPTPASVLGTPQSTTTELEREAPSRTQSQSQSVEGEIVASPASEKDLSPSNLSKGEDHDTTTTTNSTSNSPSTSASQTSNPAIPIVPLRPLRTAQSTISDASTPNSLFAHRPSFSNSSRSITSSPSTSVPSSIIPSLPVVGKIEFDIDTKKAPWYEHWCQRSWNPRLRNINGSGGEGGSPLSAVGAGGGLAGGLYPLTLPLRPRTMSPQPGHARQRSLPLNDAASASGSRFKFGKRGEEGREDGDAGMREPAWRYEKDLVPRSRSRTKSRFERGRERELGSRNGGYAQLDDSDENGDDEEDDDSEFADSARRRRRRGGDPLGGMFPPDEETWMELHNAEHSRDASRNRNRHKSRGRNGDGDWSQDGDGARVGGPKIAISPSYDDDLELEDDGMLGPHTAEQDMRDVMDMWNAKRRGQSSPSGGQQSRSRSRSGSILSRPGGVPPPLNLSNREAQGLHLGIVPATPSPPSSASLSAGLPYLGAHPHGATPPYGYGNDGSGSSLGVGDAGDDSYEYADGDSMNLSPGGGSRNPDWRRSDLVMKKRLDELEKAIQQFSPRALAPSPVEMGYRRPSSSMSSSERAQHLGTSRMARNGYNDGDASEEPERSPSPNSPAFIGSNQPPSPLFPASYSMGRARTSMDDREDGSSQPPTPATAPMPIPVTVAIEAPPRGSSLPRQVSRFSADSTSQAEEIGGPSLRSRISVKGIRNLWRKSGGSSSAATGSKPRNSVRASSELPPMPIPIPGGASGPGSAASSVRGGRHGRSDSGLDPFHFDHDARYPSLRSPSPSESVPTTPVPGSGSGSMAMAMASLQPLQQTTSISTTLKSSAAGRTRGILKGWGGNSSKAAAASDRTSGISLPSPVVVNGVRAPSPDVPLDPSVNANGRVAPPRPPRGADTLHPIVQHDTDPSSRANSSMGANIGTSSNDSL</sequence>
<feature type="compositionally biased region" description="Acidic residues" evidence="1">
    <location>
        <begin position="628"/>
        <end position="638"/>
    </location>
</feature>
<gene>
    <name evidence="2" type="ORF">BOTBODRAFT_33119</name>
</gene>
<dbReference type="AlphaFoldDB" id="A0A067ME17"/>
<feature type="compositionally biased region" description="Low complexity" evidence="1">
    <location>
        <begin position="307"/>
        <end position="328"/>
    </location>
</feature>
<feature type="region of interest" description="Disordered" evidence="1">
    <location>
        <begin position="239"/>
        <end position="377"/>
    </location>
</feature>
<feature type="compositionally biased region" description="Low complexity" evidence="1">
    <location>
        <begin position="958"/>
        <end position="968"/>
    </location>
</feature>
<feature type="compositionally biased region" description="Low complexity" evidence="1">
    <location>
        <begin position="239"/>
        <end position="252"/>
    </location>
</feature>
<feature type="compositionally biased region" description="Basic and acidic residues" evidence="1">
    <location>
        <begin position="582"/>
        <end position="592"/>
    </location>
</feature>
<feature type="compositionally biased region" description="Low complexity" evidence="1">
    <location>
        <begin position="358"/>
        <end position="377"/>
    </location>
</feature>
<feature type="compositionally biased region" description="Polar residues" evidence="1">
    <location>
        <begin position="1057"/>
        <end position="1071"/>
    </location>
</feature>
<accession>A0A067ME17</accession>
<feature type="compositionally biased region" description="Low complexity" evidence="1">
    <location>
        <begin position="663"/>
        <end position="686"/>
    </location>
</feature>
<name>A0A067ME17_BOTB1</name>
<keyword evidence="3" id="KW-1185">Reference proteome</keyword>
<feature type="region of interest" description="Disordered" evidence="1">
    <location>
        <begin position="1"/>
        <end position="82"/>
    </location>
</feature>
<feature type="compositionally biased region" description="Polar residues" evidence="1">
    <location>
        <begin position="919"/>
        <end position="934"/>
    </location>
</feature>
<dbReference type="InParanoid" id="A0A067ME17"/>
<feature type="region of interest" description="Disordered" evidence="1">
    <location>
        <begin position="447"/>
        <end position="782"/>
    </location>
</feature>
<dbReference type="Proteomes" id="UP000027195">
    <property type="component" value="Unassembled WGS sequence"/>
</dbReference>
<feature type="compositionally biased region" description="Gly residues" evidence="1">
    <location>
        <begin position="740"/>
        <end position="752"/>
    </location>
</feature>
<organism evidence="2 3">
    <name type="scientific">Botryobasidium botryosum (strain FD-172 SS1)</name>
    <dbReference type="NCBI Taxonomy" id="930990"/>
    <lineage>
        <taxon>Eukaryota</taxon>
        <taxon>Fungi</taxon>
        <taxon>Dikarya</taxon>
        <taxon>Basidiomycota</taxon>
        <taxon>Agaricomycotina</taxon>
        <taxon>Agaricomycetes</taxon>
        <taxon>Cantharellales</taxon>
        <taxon>Botryobasidiaceae</taxon>
        <taxon>Botryobasidium</taxon>
    </lineage>
</organism>
<dbReference type="HOGENOM" id="CLU_284288_0_0_1"/>
<feature type="compositionally biased region" description="Polar residues" evidence="1">
    <location>
        <begin position="339"/>
        <end position="352"/>
    </location>
</feature>
<feature type="compositionally biased region" description="Acidic residues" evidence="1">
    <location>
        <begin position="536"/>
        <end position="552"/>
    </location>
</feature>
<protein>
    <submittedName>
        <fullName evidence="2">Uncharacterized protein</fullName>
    </submittedName>
</protein>
<evidence type="ECO:0000313" key="2">
    <source>
        <dbReference type="EMBL" id="KDQ14008.1"/>
    </source>
</evidence>